<name>A0A3E2MRK1_MYCMR</name>
<dbReference type="EMBL" id="PEDF01000154">
    <property type="protein sequence ID" value="RFZ36041.1"/>
    <property type="molecule type" value="Genomic_DNA"/>
</dbReference>
<comment type="caution">
    <text evidence="2">The sequence shown here is derived from an EMBL/GenBank/DDBJ whole genome shotgun (WGS) entry which is preliminary data.</text>
</comment>
<evidence type="ECO:0000256" key="1">
    <source>
        <dbReference type="SAM" id="MobiDB-lite"/>
    </source>
</evidence>
<organism evidence="2 3">
    <name type="scientific">Mycobacterium marinum</name>
    <dbReference type="NCBI Taxonomy" id="1781"/>
    <lineage>
        <taxon>Bacteria</taxon>
        <taxon>Bacillati</taxon>
        <taxon>Actinomycetota</taxon>
        <taxon>Actinomycetes</taxon>
        <taxon>Mycobacteriales</taxon>
        <taxon>Mycobacteriaceae</taxon>
        <taxon>Mycobacterium</taxon>
        <taxon>Mycobacterium ulcerans group</taxon>
    </lineage>
</organism>
<gene>
    <name evidence="2" type="ORF">DAVIS_04165</name>
</gene>
<feature type="region of interest" description="Disordered" evidence="1">
    <location>
        <begin position="60"/>
        <end position="110"/>
    </location>
</feature>
<dbReference type="Proteomes" id="UP000257451">
    <property type="component" value="Unassembled WGS sequence"/>
</dbReference>
<proteinExistence type="predicted"/>
<reference evidence="2 3" key="1">
    <citation type="journal article" date="2018" name="Sci. Rep.">
        <title>Extensive genomic diversity among Mycobacterium marinum strains revealed by whole genome sequencing.</title>
        <authorList>
            <person name="Das S."/>
            <person name="Pettersson B.M."/>
            <person name="Behra P.R."/>
            <person name="Mallick A."/>
            <person name="Cheramie M."/>
            <person name="Ramesh M."/>
            <person name="Shirreff L."/>
            <person name="DuCote T."/>
            <person name="Dasgupta S."/>
            <person name="Ennis D.G."/>
            <person name="Kirsebom L.A."/>
        </authorList>
    </citation>
    <scope>NUCLEOTIDE SEQUENCE [LARGE SCALE GENOMIC DNA]</scope>
    <source>
        <strain evidence="2 3">Davis1</strain>
    </source>
</reference>
<accession>A0A3E2MRK1</accession>
<sequence length="110" mass="12535">MRFGVDESVAIRRSAAEVSRHVLRECRHRGADPYLDSSALPLAHSAEHRHYEIVRPRAGIDRTTDLRHPQTHSVVREHRERERELRPLERASGFPDHHGIEAIIPGGDIG</sequence>
<feature type="compositionally biased region" description="Basic and acidic residues" evidence="1">
    <location>
        <begin position="60"/>
        <end position="100"/>
    </location>
</feature>
<evidence type="ECO:0000313" key="2">
    <source>
        <dbReference type="EMBL" id="RFZ36041.1"/>
    </source>
</evidence>
<protein>
    <submittedName>
        <fullName evidence="2">Uncharacterized protein</fullName>
    </submittedName>
</protein>
<evidence type="ECO:0000313" key="3">
    <source>
        <dbReference type="Proteomes" id="UP000257451"/>
    </source>
</evidence>
<dbReference type="AlphaFoldDB" id="A0A3E2MRK1"/>